<dbReference type="EMBL" id="LAZP02000068">
    <property type="protein sequence ID" value="PFH61506.1"/>
    <property type="molecule type" value="Genomic_DNA"/>
</dbReference>
<evidence type="ECO:0000259" key="2">
    <source>
        <dbReference type="Pfam" id="PF24883"/>
    </source>
</evidence>
<evidence type="ECO:0000256" key="1">
    <source>
        <dbReference type="ARBA" id="ARBA00022737"/>
    </source>
</evidence>
<dbReference type="AlphaFoldDB" id="A0A2A9PL09"/>
<evidence type="ECO:0000313" key="4">
    <source>
        <dbReference type="Proteomes" id="UP000037136"/>
    </source>
</evidence>
<feature type="domain" description="Nephrocystin 3-like N-terminal" evidence="2">
    <location>
        <begin position="20"/>
        <end position="128"/>
    </location>
</feature>
<keyword evidence="4" id="KW-1185">Reference proteome</keyword>
<dbReference type="Pfam" id="PF24883">
    <property type="entry name" value="NPHP3_N"/>
    <property type="match status" value="1"/>
</dbReference>
<sequence>MYEEDLSPRCLPGTRVDELSEILRWATSPNSETIFWLSGQWEMGKSTISRSVAYELDGSGHLGASLFFTDDVEAKTAPITSFFTTIAVQMAIKKPGLAPYIKEAIDAEPTVAGMESKDQFDILIRSPLRRFLSDSQLKLFHRHSPHSFEEDTKVQRPMIIILNAVEACQFFQDGRAKDWINLFTSDETVRHVLRVFITGWPDPLCSVGGAYPGISLHEIAKDVIQGDFTLFFDHELTTIRKSSDLIDAPDGPERLPPNWPGPSKIDQLVKMAIPFFGVAASICRFIKSGPPNVMLQAVLAIDTPSKLRQSNHELTVIHSRIRQAETRRRSLHGVWDS</sequence>
<organism evidence="3 4">
    <name type="scientific">Ophiocordyceps unilateralis</name>
    <name type="common">Zombie-ant fungus</name>
    <name type="synonym">Torrubia unilateralis</name>
    <dbReference type="NCBI Taxonomy" id="268505"/>
    <lineage>
        <taxon>Eukaryota</taxon>
        <taxon>Fungi</taxon>
        <taxon>Dikarya</taxon>
        <taxon>Ascomycota</taxon>
        <taxon>Pezizomycotina</taxon>
        <taxon>Sordariomycetes</taxon>
        <taxon>Hypocreomycetidae</taxon>
        <taxon>Hypocreales</taxon>
        <taxon>Ophiocordycipitaceae</taxon>
        <taxon>Ophiocordyceps</taxon>
    </lineage>
</organism>
<dbReference type="InterPro" id="IPR056884">
    <property type="entry name" value="NPHP3-like_N"/>
</dbReference>
<accession>A0A2A9PL09</accession>
<dbReference type="Proteomes" id="UP000037136">
    <property type="component" value="Unassembled WGS sequence"/>
</dbReference>
<gene>
    <name evidence="3" type="ORF">XA68_17163</name>
</gene>
<dbReference type="STRING" id="268505.A0A2A9PL09"/>
<proteinExistence type="predicted"/>
<keyword evidence="1" id="KW-0677">Repeat</keyword>
<evidence type="ECO:0000313" key="3">
    <source>
        <dbReference type="EMBL" id="PFH61506.1"/>
    </source>
</evidence>
<name>A0A2A9PL09_OPHUN</name>
<reference evidence="3 4" key="2">
    <citation type="journal article" date="2017" name="Sci. Rep.">
        <title>Ant-infecting Ophiocordyceps genomes reveal a high diversity of potential behavioral manipulation genes and a possible major role for enterotoxins.</title>
        <authorList>
            <person name="de Bekker C."/>
            <person name="Ohm R.A."/>
            <person name="Evans H.C."/>
            <person name="Brachmann A."/>
            <person name="Hughes D.P."/>
        </authorList>
    </citation>
    <scope>NUCLEOTIDE SEQUENCE [LARGE SCALE GENOMIC DNA]</scope>
    <source>
        <strain evidence="3 4">SC16a</strain>
    </source>
</reference>
<comment type="caution">
    <text evidence="3">The sequence shown here is derived from an EMBL/GenBank/DDBJ whole genome shotgun (WGS) entry which is preliminary data.</text>
</comment>
<protein>
    <recommendedName>
        <fullName evidence="2">Nephrocystin 3-like N-terminal domain-containing protein</fullName>
    </recommendedName>
</protein>
<reference evidence="3 4" key="1">
    <citation type="journal article" date="2015" name="BMC Genomics">
        <title>Gene expression during zombie ant biting behavior reflects the complexity underlying fungal parasitic behavioral manipulation.</title>
        <authorList>
            <person name="de Bekker C."/>
            <person name="Ohm R.A."/>
            <person name="Loreto R.G."/>
            <person name="Sebastian A."/>
            <person name="Albert I."/>
            <person name="Merrow M."/>
            <person name="Brachmann A."/>
            <person name="Hughes D.P."/>
        </authorList>
    </citation>
    <scope>NUCLEOTIDE SEQUENCE [LARGE SCALE GENOMIC DNA]</scope>
    <source>
        <strain evidence="3 4">SC16a</strain>
    </source>
</reference>
<dbReference type="OrthoDB" id="538223at2759"/>